<evidence type="ECO:0000256" key="1">
    <source>
        <dbReference type="ARBA" id="ARBA00022491"/>
    </source>
</evidence>
<evidence type="ECO:0000256" key="3">
    <source>
        <dbReference type="ARBA" id="ARBA00023125"/>
    </source>
</evidence>
<evidence type="ECO:0000313" key="9">
    <source>
        <dbReference type="Proteomes" id="UP000234503"/>
    </source>
</evidence>
<dbReference type="EMBL" id="PJZH01000002">
    <property type="protein sequence ID" value="PLR39142.1"/>
    <property type="molecule type" value="Genomic_DNA"/>
</dbReference>
<evidence type="ECO:0000313" key="8">
    <source>
        <dbReference type="EMBL" id="PLR39142.1"/>
    </source>
</evidence>
<dbReference type="SUPFAM" id="SSF53697">
    <property type="entry name" value="SIS domain"/>
    <property type="match status" value="1"/>
</dbReference>
<dbReference type="FunFam" id="1.10.10.10:FF:000060">
    <property type="entry name" value="DNA-binding transcriptional regulator HexR"/>
    <property type="match status" value="1"/>
</dbReference>
<dbReference type="Pfam" id="PF01380">
    <property type="entry name" value="SIS"/>
    <property type="match status" value="1"/>
</dbReference>
<keyword evidence="3" id="KW-0238">DNA-binding</keyword>
<protein>
    <recommendedName>
        <fullName evidence="5">HTH-type transcriptional regulator HexR</fullName>
    </recommendedName>
</protein>
<dbReference type="Gene3D" id="3.40.50.10490">
    <property type="entry name" value="Glucose-6-phosphate isomerase like protein, domain 1"/>
    <property type="match status" value="1"/>
</dbReference>
<dbReference type="GO" id="GO:0003700">
    <property type="term" value="F:DNA-binding transcription factor activity"/>
    <property type="evidence" value="ECO:0007669"/>
    <property type="project" value="InterPro"/>
</dbReference>
<evidence type="ECO:0000256" key="2">
    <source>
        <dbReference type="ARBA" id="ARBA00023015"/>
    </source>
</evidence>
<keyword evidence="2" id="KW-0805">Transcription regulation</keyword>
<dbReference type="InterPro" id="IPR047640">
    <property type="entry name" value="RpiR-like"/>
</dbReference>
<dbReference type="CDD" id="cd05013">
    <property type="entry name" value="SIS_RpiR"/>
    <property type="match status" value="1"/>
</dbReference>
<sequence length="291" mass="32236">MNTLDIIQTHLEILSKSERKVAEVILASPQTAIHSSIATLARLADVSEPTVNRFCRRLNTKGFPDFKLHLAQSLANGTPYVNRNVDEADSVAAYTDKIFESVMANLDHVKTTLDITAINRAVDLLTQAKKISFFGLGASAAVAHDAMNKFFRFNIPVVYFDDIVMQRMSCMNSSEGDVVVLISHTGRTKNLVELAHIARENDATVIALTSRDTPLAQEATLPLLLDVPEDTDVYMPMISRIAQLTLIDVLATGFTLRRGAKFRDNLKRVKEALKESRFDKGTAAPREHNPD</sequence>
<dbReference type="Pfam" id="PF01418">
    <property type="entry name" value="HTH_6"/>
    <property type="match status" value="1"/>
</dbReference>
<comment type="caution">
    <text evidence="8">The sequence shown here is derived from an EMBL/GenBank/DDBJ whole genome shotgun (WGS) entry which is preliminary data.</text>
</comment>
<dbReference type="AlphaFoldDB" id="A0A2N5EAH8"/>
<dbReference type="PANTHER" id="PTHR30514:SF1">
    <property type="entry name" value="HTH-TYPE TRANSCRIPTIONAL REGULATOR HEXR-RELATED"/>
    <property type="match status" value="1"/>
</dbReference>
<dbReference type="OrthoDB" id="257751at2"/>
<organism evidence="8 9">
    <name type="scientific">Chimaeribacter coloradensis</name>
    <dbReference type="NCBI Taxonomy" id="2060068"/>
    <lineage>
        <taxon>Bacteria</taxon>
        <taxon>Pseudomonadati</taxon>
        <taxon>Pseudomonadota</taxon>
        <taxon>Gammaproteobacteria</taxon>
        <taxon>Enterobacterales</taxon>
        <taxon>Yersiniaceae</taxon>
        <taxon>Chimaeribacter</taxon>
    </lineage>
</organism>
<dbReference type="InterPro" id="IPR000281">
    <property type="entry name" value="HTH_RpiR"/>
</dbReference>
<evidence type="ECO:0000256" key="5">
    <source>
        <dbReference type="ARBA" id="ARBA00074023"/>
    </source>
</evidence>
<dbReference type="PANTHER" id="PTHR30514">
    <property type="entry name" value="GLUCOKINASE"/>
    <property type="match status" value="1"/>
</dbReference>
<accession>A0A2N5EAH8</accession>
<dbReference type="NCBIfam" id="NF008451">
    <property type="entry name" value="PRK11302.1"/>
    <property type="match status" value="1"/>
</dbReference>
<evidence type="ECO:0000259" key="7">
    <source>
        <dbReference type="PROSITE" id="PS51464"/>
    </source>
</evidence>
<dbReference type="PROSITE" id="PS51464">
    <property type="entry name" value="SIS"/>
    <property type="match status" value="1"/>
</dbReference>
<keyword evidence="4" id="KW-0804">Transcription</keyword>
<dbReference type="PROSITE" id="PS51071">
    <property type="entry name" value="HTH_RPIR"/>
    <property type="match status" value="1"/>
</dbReference>
<evidence type="ECO:0000256" key="4">
    <source>
        <dbReference type="ARBA" id="ARBA00023163"/>
    </source>
</evidence>
<dbReference type="InterPro" id="IPR035472">
    <property type="entry name" value="RpiR-like_SIS"/>
</dbReference>
<dbReference type="InterPro" id="IPR001347">
    <property type="entry name" value="SIS_dom"/>
</dbReference>
<dbReference type="InterPro" id="IPR009057">
    <property type="entry name" value="Homeodomain-like_sf"/>
</dbReference>
<evidence type="ECO:0000259" key="6">
    <source>
        <dbReference type="PROSITE" id="PS51071"/>
    </source>
</evidence>
<gene>
    <name evidence="8" type="ORF">CYR32_02630</name>
</gene>
<dbReference type="Gene3D" id="1.10.10.10">
    <property type="entry name" value="Winged helix-like DNA-binding domain superfamily/Winged helix DNA-binding domain"/>
    <property type="match status" value="1"/>
</dbReference>
<name>A0A2N5EAH8_9GAMM</name>
<dbReference type="GO" id="GO:0097367">
    <property type="term" value="F:carbohydrate derivative binding"/>
    <property type="evidence" value="ECO:0007669"/>
    <property type="project" value="InterPro"/>
</dbReference>
<dbReference type="RefSeq" id="WP_101822281.1">
    <property type="nucleotide sequence ID" value="NZ_PJZH01000002.1"/>
</dbReference>
<dbReference type="Proteomes" id="UP000234503">
    <property type="component" value="Unassembled WGS sequence"/>
</dbReference>
<dbReference type="InterPro" id="IPR046348">
    <property type="entry name" value="SIS_dom_sf"/>
</dbReference>
<dbReference type="GO" id="GO:1901135">
    <property type="term" value="P:carbohydrate derivative metabolic process"/>
    <property type="evidence" value="ECO:0007669"/>
    <property type="project" value="InterPro"/>
</dbReference>
<dbReference type="FunFam" id="3.40.50.10490:FF:000009">
    <property type="entry name" value="DNA-binding transcriptional regulator HexR"/>
    <property type="match status" value="1"/>
</dbReference>
<dbReference type="GO" id="GO:0003677">
    <property type="term" value="F:DNA binding"/>
    <property type="evidence" value="ECO:0007669"/>
    <property type="project" value="UniProtKB-KW"/>
</dbReference>
<proteinExistence type="predicted"/>
<keyword evidence="9" id="KW-1185">Reference proteome</keyword>
<dbReference type="SUPFAM" id="SSF46689">
    <property type="entry name" value="Homeodomain-like"/>
    <property type="match status" value="1"/>
</dbReference>
<keyword evidence="1" id="KW-0678">Repressor</keyword>
<feature type="domain" description="HTH rpiR-type" evidence="6">
    <location>
        <begin position="1"/>
        <end position="77"/>
    </location>
</feature>
<feature type="domain" description="SIS" evidence="7">
    <location>
        <begin position="121"/>
        <end position="260"/>
    </location>
</feature>
<dbReference type="InterPro" id="IPR036388">
    <property type="entry name" value="WH-like_DNA-bd_sf"/>
</dbReference>
<reference evidence="8 9" key="1">
    <citation type="submission" date="2017-12" db="EMBL/GenBank/DDBJ databases">
        <title>Characterization of six clinical isolates of Enterochimera gen. nov., a novel genus of the Yersiniaciae family and the three species Enterochimera arupensis sp. nov., Enterochimera coloradensis sp. nov, and Enterochimera californica sp. nov.</title>
        <authorList>
            <person name="Rossi A."/>
            <person name="Fisher M."/>
        </authorList>
    </citation>
    <scope>NUCLEOTIDE SEQUENCE [LARGE SCALE GENOMIC DNA]</scope>
    <source>
        <strain evidence="9">2016-Iso4</strain>
    </source>
</reference>